<proteinExistence type="inferred from homology"/>
<dbReference type="NCBIfam" id="TIGR01460">
    <property type="entry name" value="HAD-SF-IIA"/>
    <property type="match status" value="1"/>
</dbReference>
<accession>A0ABM9CB66</accession>
<protein>
    <recommendedName>
        <fullName evidence="1">Acid sugar phosphatase</fullName>
        <ecNumber evidence="1">3.1.3.-</ecNumber>
    </recommendedName>
</protein>
<comment type="caution">
    <text evidence="2">The sequence shown here is derived from an EMBL/GenBank/DDBJ whole genome shotgun (WGS) entry which is preliminary data.</text>
</comment>
<keyword evidence="1" id="KW-0460">Magnesium</keyword>
<comment type="similarity">
    <text evidence="1">Belongs to the HAD-like hydrolase superfamily. NagD family.</text>
</comment>
<dbReference type="SUPFAM" id="SSF56784">
    <property type="entry name" value="HAD-like"/>
    <property type="match status" value="1"/>
</dbReference>
<sequence>MADTSRFPESGIDDKITTQHFQRTHSRKSSKELHAFQGYLFDLDGTIYSGSKLLPGVLSTVNWLREQDKSVMFVTNTTIRTKESVHQRLIELGVPCEVDEVLTALCVAGKFFQELEPNAIVLMIGEAAMEQELARNQVKTTENPLLATHVLVGLDRQFTFEKLTAGVNALRNGAKLIAANPDPFCPIDDGVIPDTWSLVKALETASLQKTVHVIGKPSAYYAQKAFDQLHILPSQCLMVGDRLSTDIQFGNSNDMYTALVLTGADAKNDIERTGIEPDYILQELSEITFNQL</sequence>
<dbReference type="InterPro" id="IPR036412">
    <property type="entry name" value="HAD-like_sf"/>
</dbReference>
<reference evidence="2" key="1">
    <citation type="submission" date="2022-01" db="EMBL/GenBank/DDBJ databases">
        <authorList>
            <person name="Criscuolo A."/>
        </authorList>
    </citation>
    <scope>NUCLEOTIDE SEQUENCE</scope>
    <source>
        <strain evidence="2">CIP111891</strain>
    </source>
</reference>
<dbReference type="Proteomes" id="UP000838821">
    <property type="component" value="Unassembled WGS sequence"/>
</dbReference>
<comment type="cofactor">
    <cofactor evidence="1">
        <name>Mg(2+)</name>
        <dbReference type="ChEBI" id="CHEBI:18420"/>
    </cofactor>
</comment>
<keyword evidence="3" id="KW-1185">Reference proteome</keyword>
<organism evidence="2 3">
    <name type="scientific">Paenibacillus allorhizoplanae</name>
    <dbReference type="NCBI Taxonomy" id="2905648"/>
    <lineage>
        <taxon>Bacteria</taxon>
        <taxon>Bacillati</taxon>
        <taxon>Bacillota</taxon>
        <taxon>Bacilli</taxon>
        <taxon>Bacillales</taxon>
        <taxon>Paenibacillaceae</taxon>
        <taxon>Paenibacillus</taxon>
    </lineage>
</organism>
<keyword evidence="2" id="KW-0378">Hydrolase</keyword>
<dbReference type="EMBL" id="CAKMMW010000009">
    <property type="protein sequence ID" value="CAH1209243.1"/>
    <property type="molecule type" value="Genomic_DNA"/>
</dbReference>
<dbReference type="RefSeq" id="WP_236288760.1">
    <property type="nucleotide sequence ID" value="NZ_CAKMMW010000009.1"/>
</dbReference>
<evidence type="ECO:0000256" key="1">
    <source>
        <dbReference type="PIRNR" id="PIRNR000915"/>
    </source>
</evidence>
<dbReference type="PANTHER" id="PTHR19288">
    <property type="entry name" value="4-NITROPHENYLPHOSPHATASE-RELATED"/>
    <property type="match status" value="1"/>
</dbReference>
<comment type="function">
    <text evidence="1">Catalyzes the dephosphorylation of 2-6 carbon acid sugars in vitro.</text>
</comment>
<dbReference type="PIRSF" id="PIRSF000915">
    <property type="entry name" value="PGP-type_phosphatase"/>
    <property type="match status" value="1"/>
</dbReference>
<dbReference type="InterPro" id="IPR006357">
    <property type="entry name" value="HAD-SF_hydro_IIA"/>
</dbReference>
<dbReference type="GO" id="GO:0016787">
    <property type="term" value="F:hydrolase activity"/>
    <property type="evidence" value="ECO:0007669"/>
    <property type="project" value="UniProtKB-KW"/>
</dbReference>
<dbReference type="Pfam" id="PF13242">
    <property type="entry name" value="Hydrolase_like"/>
    <property type="match status" value="1"/>
</dbReference>
<dbReference type="PANTHER" id="PTHR19288:SF46">
    <property type="entry name" value="HALOACID DEHALOGENASE-LIKE HYDROLASE DOMAIN-CONTAINING PROTEIN 2"/>
    <property type="match status" value="1"/>
</dbReference>
<dbReference type="EC" id="3.1.3.-" evidence="1"/>
<evidence type="ECO:0000313" key="3">
    <source>
        <dbReference type="Proteomes" id="UP000838821"/>
    </source>
</evidence>
<gene>
    <name evidence="2" type="primary">yutF_2</name>
    <name evidence="2" type="ORF">PAECIP111891_03278</name>
</gene>
<evidence type="ECO:0000313" key="2">
    <source>
        <dbReference type="EMBL" id="CAH1209243.1"/>
    </source>
</evidence>
<dbReference type="InterPro" id="IPR023214">
    <property type="entry name" value="HAD_sf"/>
</dbReference>
<dbReference type="Gene3D" id="3.40.50.1000">
    <property type="entry name" value="HAD superfamily/HAD-like"/>
    <property type="match status" value="2"/>
</dbReference>
<dbReference type="Pfam" id="PF13344">
    <property type="entry name" value="Hydrolase_6"/>
    <property type="match status" value="1"/>
</dbReference>
<name>A0ABM9CB66_9BACL</name>
<keyword evidence="1" id="KW-0479">Metal-binding</keyword>